<dbReference type="AlphaFoldDB" id="A0A2S4PJM7"/>
<keyword evidence="3" id="KW-1185">Reference proteome</keyword>
<sequence>MIDSMDTSQESQAPSTESSYQQLPIPQSHTHPLPFRVTNTSVKSRTTNKDIRHQTADGRRQSAVGRQIFKPVGPSIRTITERPTPSCSNKIITRNAFLPKELAEIVAIRQRRERAWHARLMICTNCPLNQFTSDVENSSYATRSDCRSL</sequence>
<organism evidence="2 3">
    <name type="scientific">Erysiphe pulchra</name>
    <dbReference type="NCBI Taxonomy" id="225359"/>
    <lineage>
        <taxon>Eukaryota</taxon>
        <taxon>Fungi</taxon>
        <taxon>Dikarya</taxon>
        <taxon>Ascomycota</taxon>
        <taxon>Pezizomycotina</taxon>
        <taxon>Leotiomycetes</taxon>
        <taxon>Erysiphales</taxon>
        <taxon>Erysiphaceae</taxon>
        <taxon>Erysiphe</taxon>
    </lineage>
</organism>
<protein>
    <submittedName>
        <fullName evidence="2">Uncharacterized protein</fullName>
    </submittedName>
</protein>
<accession>A0A2S4PJM7</accession>
<dbReference type="Proteomes" id="UP000237438">
    <property type="component" value="Unassembled WGS sequence"/>
</dbReference>
<feature type="region of interest" description="Disordered" evidence="1">
    <location>
        <begin position="1"/>
        <end position="64"/>
    </location>
</feature>
<comment type="caution">
    <text evidence="2">The sequence shown here is derived from an EMBL/GenBank/DDBJ whole genome shotgun (WGS) entry which is preliminary data.</text>
</comment>
<feature type="compositionally biased region" description="Basic and acidic residues" evidence="1">
    <location>
        <begin position="47"/>
        <end position="60"/>
    </location>
</feature>
<name>A0A2S4PJM7_9PEZI</name>
<feature type="compositionally biased region" description="Polar residues" evidence="1">
    <location>
        <begin position="1"/>
        <end position="30"/>
    </location>
</feature>
<reference evidence="2 3" key="1">
    <citation type="submission" date="2017-10" db="EMBL/GenBank/DDBJ databases">
        <title>Development of genomic resources for the powdery mildew, Erysiphe pulchra.</title>
        <authorList>
            <person name="Wadl P.A."/>
            <person name="Mack B.M."/>
            <person name="Moore G."/>
            <person name="Beltz S.B."/>
        </authorList>
    </citation>
    <scope>NUCLEOTIDE SEQUENCE [LARGE SCALE GENOMIC DNA]</scope>
    <source>
        <strain evidence="2">Cflorida</strain>
    </source>
</reference>
<evidence type="ECO:0000313" key="2">
    <source>
        <dbReference type="EMBL" id="POS82231.1"/>
    </source>
</evidence>
<feature type="non-terminal residue" evidence="2">
    <location>
        <position position="149"/>
    </location>
</feature>
<proteinExistence type="predicted"/>
<dbReference type="EMBL" id="PEDP01003562">
    <property type="protein sequence ID" value="POS82231.1"/>
    <property type="molecule type" value="Genomic_DNA"/>
</dbReference>
<evidence type="ECO:0000313" key="3">
    <source>
        <dbReference type="Proteomes" id="UP000237438"/>
    </source>
</evidence>
<gene>
    <name evidence="2" type="ORF">EPUL_006828</name>
</gene>
<evidence type="ECO:0000256" key="1">
    <source>
        <dbReference type="SAM" id="MobiDB-lite"/>
    </source>
</evidence>